<reference evidence="2 3" key="1">
    <citation type="submission" date="2014-02" db="EMBL/GenBank/DDBJ databases">
        <title>The genome sequence of the entomopathogenic fungus Metarhizium robertsii ARSEF 2575.</title>
        <authorList>
            <person name="Giuliano Garisto Donzelli B."/>
            <person name="Roe B.A."/>
            <person name="Macmil S.L."/>
            <person name="Krasnoff S.B."/>
            <person name="Gibson D.M."/>
        </authorList>
    </citation>
    <scope>NUCLEOTIDE SEQUENCE [LARGE SCALE GENOMIC DNA]</scope>
    <source>
        <strain evidence="2 3">ARSEF 2575</strain>
    </source>
</reference>
<accession>A0A0A1USQ5</accession>
<evidence type="ECO:0000313" key="3">
    <source>
        <dbReference type="Proteomes" id="UP000030151"/>
    </source>
</evidence>
<feature type="chain" id="PRO_5001991960" evidence="1">
    <location>
        <begin position="22"/>
        <end position="115"/>
    </location>
</feature>
<keyword evidence="1" id="KW-0732">Signal</keyword>
<comment type="caution">
    <text evidence="2">The sequence shown here is derived from an EMBL/GenBank/DDBJ whole genome shotgun (WGS) entry which is preliminary data.</text>
</comment>
<dbReference type="eggNOG" id="ENOG502T0MH">
    <property type="taxonomic scope" value="Eukaryota"/>
</dbReference>
<evidence type="ECO:0000256" key="1">
    <source>
        <dbReference type="SAM" id="SignalP"/>
    </source>
</evidence>
<dbReference type="EMBL" id="JELW01000017">
    <property type="protein sequence ID" value="EXU99636.1"/>
    <property type="molecule type" value="Genomic_DNA"/>
</dbReference>
<evidence type="ECO:0000313" key="2">
    <source>
        <dbReference type="EMBL" id="EXU99636.1"/>
    </source>
</evidence>
<name>A0A0A1USQ5_9HYPO</name>
<gene>
    <name evidence="2" type="ORF">X797_007103</name>
</gene>
<protein>
    <submittedName>
        <fullName evidence="2">Uncharacterized protein</fullName>
    </submittedName>
</protein>
<proteinExistence type="predicted"/>
<dbReference type="HOGENOM" id="CLU_139303_1_1_1"/>
<dbReference type="Proteomes" id="UP000030151">
    <property type="component" value="Unassembled WGS sequence"/>
</dbReference>
<feature type="signal peptide" evidence="1">
    <location>
        <begin position="1"/>
        <end position="21"/>
    </location>
</feature>
<dbReference type="AlphaFoldDB" id="A0A0A1USQ5"/>
<organism evidence="2 3">
    <name type="scientific">Metarhizium robertsii</name>
    <dbReference type="NCBI Taxonomy" id="568076"/>
    <lineage>
        <taxon>Eukaryota</taxon>
        <taxon>Fungi</taxon>
        <taxon>Dikarya</taxon>
        <taxon>Ascomycota</taxon>
        <taxon>Pezizomycotina</taxon>
        <taxon>Sordariomycetes</taxon>
        <taxon>Hypocreomycetidae</taxon>
        <taxon>Hypocreales</taxon>
        <taxon>Clavicipitaceae</taxon>
        <taxon>Metarhizium</taxon>
    </lineage>
</organism>
<dbReference type="OrthoDB" id="4691160at2759"/>
<sequence length="115" mass="12498">MYSRLIIVAVAALASTSSALAIRNKHVGDFRLFADQGCSAGNLGVWTVIDDDVRDHACQRIPDDEGVRSVFVTDVNSECAFSLYEDADCQAGEQNTTQGNCYNSAAGWKAWKMIC</sequence>